<name>A0A1G8AAN4_9ACTN</name>
<dbReference type="InterPro" id="IPR020472">
    <property type="entry name" value="WD40_PAC1"/>
</dbReference>
<gene>
    <name evidence="7" type="ORF">SAMN05421505_11263</name>
</gene>
<feature type="repeat" description="WD" evidence="3">
    <location>
        <begin position="512"/>
        <end position="555"/>
    </location>
</feature>
<sequence>MSDAGQLSASDPESIGVHRLLRVLGVGGQGTVYLAESPTGQQVAVKVLHARMTTDDTVVRSFRRETALAQQVAIFCTAAVLEAGFSEGRPYLVSEYVPGPSLHELVATGGPRTGSGLRRLAVATLTALEAVHRAGIVHRDFKPANVIMGPEGPVVIDFGIARILETTTATSATSSGLVGTPAYMAPEQLANQPAGPASDLFSWAATMVFAATGHPAFAGEHAAAVMGAVLGRDPDVEGVPEPLRTLLAACLAKDPRGRPALGDVLAVLTGRTPTVEPGRHIGPPADHPAGAPVGSPAPAVPLPPVPWAAAGGPAGGPAGGAADLAQQDFPGTLDLIARGPGQDGESPVAARSGSSFWRDRLGGVAAVTACVTLVALAVIFWPFAAKEPALRVSEESAAPTVDATRKPTVSPTPSPAMTPGEVGRHSDGIWAVAVGQVEGLPVAVTGSADHTVRVWDLTRRELAGEPMTGHTNDVYGVAVGQVEGRPVAVTGGADGKIRVWDLATRKPLGEPMTGHTGTVYAVAVGELEGRPVAVTGGADGSVRVWDLATHRPLGEPMTGHTDEIWAVAVGEVNGRPIAVTGSRDDSVRVWDLAAGNPLGRAMTDHAGDVYSAKVGELNGRPVAVTGGADGNIRVWDLTTRKPLGEPMTGHTHVVTSVALGKADGRPIAVTGSWDKTVRVWDLATRRPIGQPMTGHTNTVYSAAIGQADGRLFAVTGGKDTTVQLWDLHGHTRGATTGPDTAAPTRVPGSGARP</sequence>
<accession>A0A1G8AAN4</accession>
<dbReference type="InterPro" id="IPR008271">
    <property type="entry name" value="Ser/Thr_kinase_AS"/>
</dbReference>
<evidence type="ECO:0000256" key="5">
    <source>
        <dbReference type="SAM" id="Phobius"/>
    </source>
</evidence>
<dbReference type="InterPro" id="IPR019775">
    <property type="entry name" value="WD40_repeat_CS"/>
</dbReference>
<dbReference type="STRING" id="504805.SAMN05421505_11263"/>
<dbReference type="PANTHER" id="PTHR22847">
    <property type="entry name" value="WD40 REPEAT PROTEIN"/>
    <property type="match status" value="1"/>
</dbReference>
<feature type="region of interest" description="Disordered" evidence="4">
    <location>
        <begin position="274"/>
        <end position="325"/>
    </location>
</feature>
<evidence type="ECO:0000256" key="3">
    <source>
        <dbReference type="PROSITE-ProRule" id="PRU00221"/>
    </source>
</evidence>
<keyword evidence="5" id="KW-1133">Transmembrane helix</keyword>
<dbReference type="Pfam" id="PF00069">
    <property type="entry name" value="Pkinase"/>
    <property type="match status" value="1"/>
</dbReference>
<dbReference type="CDD" id="cd00200">
    <property type="entry name" value="WD40"/>
    <property type="match status" value="1"/>
</dbReference>
<feature type="compositionally biased region" description="Low complexity" evidence="4">
    <location>
        <begin position="732"/>
        <end position="745"/>
    </location>
</feature>
<dbReference type="InterPro" id="IPR015943">
    <property type="entry name" value="WD40/YVTN_repeat-like_dom_sf"/>
</dbReference>
<dbReference type="PROSITE" id="PS50082">
    <property type="entry name" value="WD_REPEATS_2"/>
    <property type="match status" value="7"/>
</dbReference>
<dbReference type="SUPFAM" id="SSF50978">
    <property type="entry name" value="WD40 repeat-like"/>
    <property type="match status" value="1"/>
</dbReference>
<reference evidence="7 8" key="1">
    <citation type="submission" date="2016-10" db="EMBL/GenBank/DDBJ databases">
        <authorList>
            <person name="de Groot N.N."/>
        </authorList>
    </citation>
    <scope>NUCLEOTIDE SEQUENCE [LARGE SCALE GENOMIC DNA]</scope>
    <source>
        <strain evidence="7 8">CPCC 201354</strain>
    </source>
</reference>
<feature type="region of interest" description="Disordered" evidence="4">
    <location>
        <begin position="729"/>
        <end position="753"/>
    </location>
</feature>
<feature type="domain" description="Protein kinase" evidence="6">
    <location>
        <begin position="18"/>
        <end position="275"/>
    </location>
</feature>
<dbReference type="RefSeq" id="WP_093170999.1">
    <property type="nucleotide sequence ID" value="NZ_FNCN01000012.1"/>
</dbReference>
<dbReference type="SMART" id="SM00320">
    <property type="entry name" value="WD40"/>
    <property type="match status" value="7"/>
</dbReference>
<proteinExistence type="predicted"/>
<protein>
    <submittedName>
        <fullName evidence="7">WD domain-containing protein, G-beta repeat-containing protein</fullName>
    </submittedName>
</protein>
<dbReference type="CDD" id="cd14014">
    <property type="entry name" value="STKc_PknB_like"/>
    <property type="match status" value="1"/>
</dbReference>
<dbReference type="PROSITE" id="PS50011">
    <property type="entry name" value="PROTEIN_KINASE_DOM"/>
    <property type="match status" value="1"/>
</dbReference>
<dbReference type="PROSITE" id="PS00108">
    <property type="entry name" value="PROTEIN_KINASE_ST"/>
    <property type="match status" value="1"/>
</dbReference>
<evidence type="ECO:0000259" key="6">
    <source>
        <dbReference type="PROSITE" id="PS50011"/>
    </source>
</evidence>
<feature type="repeat" description="WD" evidence="3">
    <location>
        <begin position="467"/>
        <end position="510"/>
    </location>
</feature>
<dbReference type="EMBL" id="FNCN01000012">
    <property type="protein sequence ID" value="SDH17430.1"/>
    <property type="molecule type" value="Genomic_DNA"/>
</dbReference>
<dbReference type="AlphaFoldDB" id="A0A1G8AAN4"/>
<feature type="repeat" description="WD" evidence="3">
    <location>
        <begin position="692"/>
        <end position="727"/>
    </location>
</feature>
<dbReference type="PROSITE" id="PS50294">
    <property type="entry name" value="WD_REPEATS_REGION"/>
    <property type="match status" value="5"/>
</dbReference>
<dbReference type="InterPro" id="IPR001680">
    <property type="entry name" value="WD40_rpt"/>
</dbReference>
<dbReference type="InterPro" id="IPR036322">
    <property type="entry name" value="WD40_repeat_dom_sf"/>
</dbReference>
<dbReference type="OrthoDB" id="951193at2"/>
<dbReference type="Pfam" id="PF00400">
    <property type="entry name" value="WD40"/>
    <property type="match status" value="7"/>
</dbReference>
<evidence type="ECO:0000256" key="2">
    <source>
        <dbReference type="ARBA" id="ARBA00022737"/>
    </source>
</evidence>
<feature type="repeat" description="WD" evidence="3">
    <location>
        <begin position="602"/>
        <end position="645"/>
    </location>
</feature>
<dbReference type="Proteomes" id="UP000198923">
    <property type="component" value="Unassembled WGS sequence"/>
</dbReference>
<dbReference type="GO" id="GO:0004672">
    <property type="term" value="F:protein kinase activity"/>
    <property type="evidence" value="ECO:0007669"/>
    <property type="project" value="InterPro"/>
</dbReference>
<dbReference type="PRINTS" id="PR00320">
    <property type="entry name" value="GPROTEINBRPT"/>
</dbReference>
<feature type="region of interest" description="Disordered" evidence="4">
    <location>
        <begin position="393"/>
        <end position="421"/>
    </location>
</feature>
<evidence type="ECO:0000256" key="4">
    <source>
        <dbReference type="SAM" id="MobiDB-lite"/>
    </source>
</evidence>
<keyword evidence="2" id="KW-0677">Repeat</keyword>
<dbReference type="PROSITE" id="PS00678">
    <property type="entry name" value="WD_REPEATS_1"/>
    <property type="match status" value="7"/>
</dbReference>
<organism evidence="7 8">
    <name type="scientific">Sinosporangium album</name>
    <dbReference type="NCBI Taxonomy" id="504805"/>
    <lineage>
        <taxon>Bacteria</taxon>
        <taxon>Bacillati</taxon>
        <taxon>Actinomycetota</taxon>
        <taxon>Actinomycetes</taxon>
        <taxon>Streptosporangiales</taxon>
        <taxon>Streptosporangiaceae</taxon>
        <taxon>Sinosporangium</taxon>
    </lineage>
</organism>
<feature type="repeat" description="WD" evidence="3">
    <location>
        <begin position="557"/>
        <end position="600"/>
    </location>
</feature>
<feature type="repeat" description="WD" evidence="3">
    <location>
        <begin position="444"/>
        <end position="465"/>
    </location>
</feature>
<dbReference type="Gene3D" id="1.10.510.10">
    <property type="entry name" value="Transferase(Phosphotransferase) domain 1"/>
    <property type="match status" value="1"/>
</dbReference>
<dbReference type="Gene3D" id="2.130.10.10">
    <property type="entry name" value="YVTN repeat-like/Quinoprotein amine dehydrogenase"/>
    <property type="match status" value="2"/>
</dbReference>
<keyword evidence="5" id="KW-0472">Membrane</keyword>
<keyword evidence="1 3" id="KW-0853">WD repeat</keyword>
<evidence type="ECO:0000313" key="7">
    <source>
        <dbReference type="EMBL" id="SDH17430.1"/>
    </source>
</evidence>
<keyword evidence="8" id="KW-1185">Reference proteome</keyword>
<dbReference type="GO" id="GO:0005524">
    <property type="term" value="F:ATP binding"/>
    <property type="evidence" value="ECO:0007669"/>
    <property type="project" value="InterPro"/>
</dbReference>
<dbReference type="SUPFAM" id="SSF56112">
    <property type="entry name" value="Protein kinase-like (PK-like)"/>
    <property type="match status" value="1"/>
</dbReference>
<dbReference type="InterPro" id="IPR011009">
    <property type="entry name" value="Kinase-like_dom_sf"/>
</dbReference>
<evidence type="ECO:0000256" key="1">
    <source>
        <dbReference type="ARBA" id="ARBA00022574"/>
    </source>
</evidence>
<dbReference type="PANTHER" id="PTHR22847:SF637">
    <property type="entry name" value="WD REPEAT DOMAIN 5B"/>
    <property type="match status" value="1"/>
</dbReference>
<evidence type="ECO:0000313" key="8">
    <source>
        <dbReference type="Proteomes" id="UP000198923"/>
    </source>
</evidence>
<feature type="transmembrane region" description="Helical" evidence="5">
    <location>
        <begin position="361"/>
        <end position="384"/>
    </location>
</feature>
<feature type="compositionally biased region" description="Low complexity" evidence="4">
    <location>
        <begin position="288"/>
        <end position="297"/>
    </location>
</feature>
<keyword evidence="5" id="KW-0812">Transmembrane</keyword>
<feature type="repeat" description="WD" evidence="3">
    <location>
        <begin position="647"/>
        <end position="690"/>
    </location>
</feature>
<dbReference type="InterPro" id="IPR000719">
    <property type="entry name" value="Prot_kinase_dom"/>
</dbReference>
<dbReference type="Gene3D" id="3.30.200.20">
    <property type="entry name" value="Phosphorylase Kinase, domain 1"/>
    <property type="match status" value="1"/>
</dbReference>